<proteinExistence type="predicted"/>
<dbReference type="NCBIfam" id="TIGR03086">
    <property type="entry name" value="TIGR03086 family metal-binding protein"/>
    <property type="match status" value="1"/>
</dbReference>
<dbReference type="EMBL" id="FNVB01000005">
    <property type="protein sequence ID" value="SEG80307.1"/>
    <property type="molecule type" value="Genomic_DNA"/>
</dbReference>
<sequence length="193" mass="20424">MSEAQHLNRAASAMVEIVEGVEPGHLTAPTPCTEYAVRDLLNHLLFWGPSLEGAARKETVPPPAPAESDVDLVVGDWKAAVVEQLDRMAQVWSAPGAWSGSTHMGGPDEMPGALVGSMVTIELVVHSWDLGKATGQSPRLDEALLDFAFGEVGKMAEQGRALGAFGAEVPVPDTAPLLDRLVALTGRNPDWTP</sequence>
<dbReference type="Pfam" id="PF11716">
    <property type="entry name" value="MDMPI_N"/>
    <property type="match status" value="1"/>
</dbReference>
<reference evidence="4 5" key="1">
    <citation type="submission" date="2016-10" db="EMBL/GenBank/DDBJ databases">
        <authorList>
            <person name="Varghese N."/>
            <person name="Submissions S."/>
        </authorList>
    </citation>
    <scope>NUCLEOTIDE SEQUENCE [LARGE SCALE GENOMIC DNA]</scope>
    <source>
        <strain evidence="5">ATCC 20501</strain>
        <strain evidence="3 4">CGMCC 4.3529</strain>
    </source>
</reference>
<dbReference type="InterPro" id="IPR017517">
    <property type="entry name" value="Maleyloyr_isom"/>
</dbReference>
<organism evidence="2 5">
    <name type="scientific">Saccharopolyspora kobensis</name>
    <dbReference type="NCBI Taxonomy" id="146035"/>
    <lineage>
        <taxon>Bacteria</taxon>
        <taxon>Bacillati</taxon>
        <taxon>Actinomycetota</taxon>
        <taxon>Actinomycetes</taxon>
        <taxon>Pseudonocardiales</taxon>
        <taxon>Pseudonocardiaceae</taxon>
        <taxon>Saccharopolyspora</taxon>
    </lineage>
</organism>
<dbReference type="SMR" id="A0A1H6D4N3"/>
<dbReference type="EMBL" id="FOME01000002">
    <property type="protein sequence ID" value="SFD11451.1"/>
    <property type="molecule type" value="Genomic_DNA"/>
</dbReference>
<evidence type="ECO:0000313" key="5">
    <source>
        <dbReference type="Proteomes" id="UP000236729"/>
    </source>
</evidence>
<evidence type="ECO:0000313" key="4">
    <source>
        <dbReference type="Proteomes" id="UP000199690"/>
    </source>
</evidence>
<accession>A0A1I1PNQ6</accession>
<protein>
    <submittedName>
        <fullName evidence="2">TIGR03086 family protein</fullName>
    </submittedName>
</protein>
<accession>A0A1H6D4N3</accession>
<dbReference type="Proteomes" id="UP000236729">
    <property type="component" value="Unassembled WGS sequence"/>
</dbReference>
<dbReference type="SUPFAM" id="SSF109854">
    <property type="entry name" value="DinB/YfiT-like putative metalloenzymes"/>
    <property type="match status" value="1"/>
</dbReference>
<name>A0A1H6D4N3_9PSEU</name>
<dbReference type="InterPro" id="IPR024344">
    <property type="entry name" value="MDMPI_metal-binding"/>
</dbReference>
<evidence type="ECO:0000313" key="2">
    <source>
        <dbReference type="EMBL" id="SEG80307.1"/>
    </source>
</evidence>
<dbReference type="AlphaFoldDB" id="A0A1H6D4N3"/>
<dbReference type="RefSeq" id="WP_093349804.1">
    <property type="nucleotide sequence ID" value="NZ_FNVB01000005.1"/>
</dbReference>
<evidence type="ECO:0000313" key="3">
    <source>
        <dbReference type="EMBL" id="SFD11451.1"/>
    </source>
</evidence>
<evidence type="ECO:0000259" key="1">
    <source>
        <dbReference type="Pfam" id="PF11716"/>
    </source>
</evidence>
<dbReference type="NCBIfam" id="TIGR03083">
    <property type="entry name" value="maleylpyruvate isomerase family mycothiol-dependent enzyme"/>
    <property type="match status" value="1"/>
</dbReference>
<feature type="domain" description="Mycothiol-dependent maleylpyruvate isomerase metal-binding" evidence="1">
    <location>
        <begin position="9"/>
        <end position="130"/>
    </location>
</feature>
<dbReference type="InterPro" id="IPR017520">
    <property type="entry name" value="CHP03086"/>
</dbReference>
<dbReference type="Gene3D" id="1.20.120.450">
    <property type="entry name" value="dinb family like domain"/>
    <property type="match status" value="1"/>
</dbReference>
<gene>
    <name evidence="2" type="ORF">SAMN02982929_03984</name>
    <name evidence="3" type="ORF">SAMN05216506_102579</name>
</gene>
<keyword evidence="4" id="KW-1185">Reference proteome</keyword>
<dbReference type="InterPro" id="IPR034660">
    <property type="entry name" value="DinB/YfiT-like"/>
</dbReference>
<dbReference type="GO" id="GO:0046872">
    <property type="term" value="F:metal ion binding"/>
    <property type="evidence" value="ECO:0007669"/>
    <property type="project" value="InterPro"/>
</dbReference>
<reference evidence="2" key="2">
    <citation type="submission" date="2016-10" db="EMBL/GenBank/DDBJ databases">
        <authorList>
            <person name="de Groot N.N."/>
        </authorList>
    </citation>
    <scope>NUCLEOTIDE SEQUENCE [LARGE SCALE GENOMIC DNA]</scope>
    <source>
        <strain evidence="2">ATCC 20501</strain>
    </source>
</reference>
<dbReference type="Proteomes" id="UP000199690">
    <property type="component" value="Unassembled WGS sequence"/>
</dbReference>